<dbReference type="InterPro" id="IPR036291">
    <property type="entry name" value="NAD(P)-bd_dom_sf"/>
</dbReference>
<dbReference type="Pfam" id="PF00698">
    <property type="entry name" value="Acyl_transf_1"/>
    <property type="match status" value="1"/>
</dbReference>
<dbReference type="PANTHER" id="PTHR43775:SF20">
    <property type="entry name" value="HYBRID PKS-NRPS SYNTHETASE APDA"/>
    <property type="match status" value="1"/>
</dbReference>
<dbReference type="InterPro" id="IPR020841">
    <property type="entry name" value="PKS_Beta-ketoAc_synthase_dom"/>
</dbReference>
<dbReference type="InterPro" id="IPR014043">
    <property type="entry name" value="Acyl_transferase_dom"/>
</dbReference>
<reference evidence="16 17" key="1">
    <citation type="journal article" date="2018" name="PLoS Pathog.">
        <title>Evolution of structural diversity of trichothecenes, a family of toxins produced by plant pathogenic and entomopathogenic fungi.</title>
        <authorList>
            <person name="Proctor R.H."/>
            <person name="McCormick S.P."/>
            <person name="Kim H.S."/>
            <person name="Cardoza R.E."/>
            <person name="Stanley A.M."/>
            <person name="Lindo L."/>
            <person name="Kelly A."/>
            <person name="Brown D.W."/>
            <person name="Lee T."/>
            <person name="Vaughan M.M."/>
            <person name="Alexander N.J."/>
            <person name="Busman M."/>
            <person name="Gutierrez S."/>
        </authorList>
    </citation>
    <scope>NUCLEOTIDE SEQUENCE [LARGE SCALE GENOMIC DNA]</scope>
    <source>
        <strain evidence="16 17">NRRL 3299</strain>
    </source>
</reference>
<dbReference type="Pfam" id="PF16197">
    <property type="entry name" value="KAsynt_C_assoc"/>
    <property type="match status" value="1"/>
</dbReference>
<dbReference type="InterPro" id="IPR042104">
    <property type="entry name" value="PKS_dehydratase_sf"/>
</dbReference>
<dbReference type="CDD" id="cd00833">
    <property type="entry name" value="PKS"/>
    <property type="match status" value="1"/>
</dbReference>
<dbReference type="SUPFAM" id="SSF53901">
    <property type="entry name" value="Thiolase-like"/>
    <property type="match status" value="1"/>
</dbReference>
<evidence type="ECO:0000259" key="15">
    <source>
        <dbReference type="PROSITE" id="PS52019"/>
    </source>
</evidence>
<dbReference type="InterPro" id="IPR036736">
    <property type="entry name" value="ACP-like_sf"/>
</dbReference>
<dbReference type="InterPro" id="IPR014031">
    <property type="entry name" value="Ketoacyl_synth_C"/>
</dbReference>
<dbReference type="SUPFAM" id="SSF47336">
    <property type="entry name" value="ACP-like"/>
    <property type="match status" value="2"/>
</dbReference>
<dbReference type="InterPro" id="IPR016035">
    <property type="entry name" value="Acyl_Trfase/lysoPLipase"/>
</dbReference>
<dbReference type="SMART" id="SM00825">
    <property type="entry name" value="PKS_KS"/>
    <property type="match status" value="1"/>
</dbReference>
<dbReference type="PANTHER" id="PTHR43775">
    <property type="entry name" value="FATTY ACID SYNTHASE"/>
    <property type="match status" value="1"/>
</dbReference>
<dbReference type="PROSITE" id="PS52019">
    <property type="entry name" value="PKS_MFAS_DH"/>
    <property type="match status" value="1"/>
</dbReference>
<dbReference type="Pfam" id="PF00501">
    <property type="entry name" value="AMP-binding"/>
    <property type="match status" value="1"/>
</dbReference>
<dbReference type="FunFam" id="3.40.47.10:FF:000019">
    <property type="entry name" value="Polyketide synthase type I"/>
    <property type="match status" value="1"/>
</dbReference>
<evidence type="ECO:0000313" key="17">
    <source>
        <dbReference type="Proteomes" id="UP000266152"/>
    </source>
</evidence>
<dbReference type="Proteomes" id="UP000266152">
    <property type="component" value="Unassembled WGS sequence"/>
</dbReference>
<dbReference type="Gene3D" id="1.10.1200.10">
    <property type="entry name" value="ACP-like"/>
    <property type="match status" value="2"/>
</dbReference>
<dbReference type="GO" id="GO:0008168">
    <property type="term" value="F:methyltransferase activity"/>
    <property type="evidence" value="ECO:0007669"/>
    <property type="project" value="UniProtKB-KW"/>
</dbReference>
<dbReference type="InterPro" id="IPR020845">
    <property type="entry name" value="AMP-binding_CS"/>
</dbReference>
<evidence type="ECO:0000256" key="10">
    <source>
        <dbReference type="ARBA" id="ARBA00029443"/>
    </source>
</evidence>
<evidence type="ECO:0000259" key="13">
    <source>
        <dbReference type="PROSITE" id="PS50075"/>
    </source>
</evidence>
<dbReference type="Pfam" id="PF02801">
    <property type="entry name" value="Ketoacyl-synt_C"/>
    <property type="match status" value="1"/>
</dbReference>
<evidence type="ECO:0000256" key="9">
    <source>
        <dbReference type="ARBA" id="ARBA00023268"/>
    </source>
</evidence>
<evidence type="ECO:0000256" key="3">
    <source>
        <dbReference type="ARBA" id="ARBA00022553"/>
    </source>
</evidence>
<dbReference type="InterPro" id="IPR049551">
    <property type="entry name" value="PKS_DH_C"/>
</dbReference>
<dbReference type="GO" id="GO:0032259">
    <property type="term" value="P:methylation"/>
    <property type="evidence" value="ECO:0007669"/>
    <property type="project" value="UniProtKB-KW"/>
</dbReference>
<dbReference type="InterPro" id="IPR016039">
    <property type="entry name" value="Thiolase-like"/>
</dbReference>
<keyword evidence="17" id="KW-1185">Reference proteome</keyword>
<keyword evidence="9" id="KW-0511">Multifunctional enzyme</keyword>
<dbReference type="SMART" id="SM00822">
    <property type="entry name" value="PKS_KR"/>
    <property type="match status" value="1"/>
</dbReference>
<dbReference type="PROSITE" id="PS52004">
    <property type="entry name" value="KS3_2"/>
    <property type="match status" value="1"/>
</dbReference>
<dbReference type="InterPro" id="IPR013120">
    <property type="entry name" value="FAR_NAD-bd"/>
</dbReference>
<dbReference type="SMART" id="SM00823">
    <property type="entry name" value="PKS_PP"/>
    <property type="match status" value="2"/>
</dbReference>
<keyword evidence="3" id="KW-0597">Phosphoprotein</keyword>
<feature type="domain" description="Carrier" evidence="13">
    <location>
        <begin position="3535"/>
        <end position="3611"/>
    </location>
</feature>
<dbReference type="Pfam" id="PF00109">
    <property type="entry name" value="ketoacyl-synt"/>
    <property type="match status" value="1"/>
</dbReference>
<dbReference type="PROSITE" id="PS50075">
    <property type="entry name" value="CARRIER"/>
    <property type="match status" value="2"/>
</dbReference>
<dbReference type="InterPro" id="IPR049900">
    <property type="entry name" value="PKS_mFAS_DH"/>
</dbReference>
<dbReference type="Gene3D" id="3.40.50.150">
    <property type="entry name" value="Vaccinia Virus protein VP39"/>
    <property type="match status" value="1"/>
</dbReference>
<dbReference type="CDD" id="cd02440">
    <property type="entry name" value="AdoMet_MTases"/>
    <property type="match status" value="1"/>
</dbReference>
<keyword evidence="7" id="KW-0677">Repeat</keyword>
<evidence type="ECO:0000256" key="8">
    <source>
        <dbReference type="ARBA" id="ARBA00023002"/>
    </source>
</evidence>
<keyword evidence="5" id="KW-0489">Methyltransferase</keyword>
<dbReference type="InterPro" id="IPR018201">
    <property type="entry name" value="Ketoacyl_synth_AS"/>
</dbReference>
<feature type="domain" description="Ketosynthase family 3 (KS3)" evidence="14">
    <location>
        <begin position="8"/>
        <end position="440"/>
    </location>
</feature>
<dbReference type="SUPFAM" id="SSF53335">
    <property type="entry name" value="S-adenosyl-L-methionine-dependent methyltransferases"/>
    <property type="match status" value="1"/>
</dbReference>
<dbReference type="InterPro" id="IPR013968">
    <property type="entry name" value="PKS_KR"/>
</dbReference>
<sequence length="3977" mass="433306">MSQDSQYREPIAIIGSSCRFPGSSSSPSKLWDLLSQPRDVIKTFDAERLNLARFYHESGDTHGSTDVAAKSYLLEEDSRLFDTSFFGISPMEAAGMDPQQRILLETVYEAFEAAGLTLEQLRGSLTSVHVGVMTSDWANIQARDTETISKYNATGSANSIMSNRISYVFDLKGPSETIDTACSSSLVAVHNAALGLLNGDCDTAVVAGVNLILDPAPYINESKLHMLSPDSRSRMWDKAANGYARGEGAGAVLLKTLSQAIKDGDDIEGVIRATGVNSDGQSPGITMPFAPTQTALIRKTYARAGLDPKKDRPQYFECHGTGTPAGDPVEARAISDAFTGGDMSVENPLYVGSIKTVIGHLEGGAGLAGVLKVLLALKHKVIPPNLLFNELNPSVEPFYGPLQIPTTAIPWPELPAGAPARASVNSFGFGGTNAHVIIESYEGAPTEQPLSENEGILGPLILSAKSGGSLLRTVATYRDHILSNPTLDIAALSAILQERRTTHRVRAHFSGSSRGAILSDMEEFLAKFGKATGDNIGHVPKLVNPRERSGILGVFTGQGAQWPAMGRELIHSSPIFRRTIEECEAVLAELPEKDRPEWSLVKELTADASSSRVAEAAISQPLCTAVQLALLNLLSASGIKFDAVVGHSSGEIGATYAAGIITLKGAMQISYYRGLHAKLASGTDGKRGGMMAAGLSPMQAREFVARPEFKGRIGIAACNAPRTVTLSGDLDAIAEAKDVLDKDNIFARELKVDTAYHSHHMLPCAEPYLTDLLACDIEVNLPQQGQCVWNSSVRGDTQLLRGDLSSLKGQYWVDNMVRTVLFSQAIESSIWHGGPYDLIVEVGPHPALKGPTEQVMKASYGSVPVYTGVLDRKKTAIDSFSAAIGLTWAQLGPGFVDFTNYRNAFYESNTAPSVKMIKGLPAYSWDHDKVYWREGRMSRRYRLGKDTSHELLGRRTLDDNEFELRWRNVLKLSEMPWLRGHTVLDEVLLPGASYVSIAVEAGRHLAADAEKTLGVVEVENIEILRPVVVPDNNTGVETLFTARLTEKSKDVIKARFSYYVCPDETVGSMLQTCMGDLIVHVKSDAVADGYALPPRDQTPPNLANISTEQVYSLFNGIGLSYTGAFKSITDINRCLNYASTTSTWEAGSLGDKYMLHPAVLDVAFQTLFVAKAHPASRQITSALLPSHIDRVRVDPSVQIVGPDVSKADIETWAISQTATSLRGDLNIYDCVSGATFLQVEGLAVNMVGAAEGASDRSMFSRTIWGNDASLGLLDPKRNEAQDAKGMKMADAVERVAMFYVKRIVDQIPPSERGDFIWYHQRMFEAFEEHIRVVAAGEHPIIKPEWLNDDPSILESIDAEYSEEIDIKLLHAVGGHLAEVVRGNEQLLEVMTKDDMLNRFYMEGYASIPTNKFVGDIMKQLTFKFPRAKVLEIGAGTGGTSWSILNTIDDAYDSYTYTDISSGFFPNAAEKFSSFSHKMIFKVLNVEDEPLDQGFEEGSYDIIVAALVLHATHDLKRTLHNTRKLLKPGGYLVLLELTGITSVRATFIMGGLEGWWLGGDDGRRLTPLVTAVEWDNVLQGSGFSGADTVVYDLPDEAKHCTSVIVSQAIDDDFLRLREPLSYKSDFPALTDPLVIIGGKKLWTSKVISEVQKLLPRSWKRQIKLVESIEKVDGDNLPSRMDVILLQDADESVFATTITQPQLTNLQAILMRSKNMLWVTTTGKSHAPRSSLIQGITRVIPAELPHLNAQLLGMPLEHTPISAANHTVEAFLRLIQGEDVARDGKILWAQESELEISADGKTVIPRVIPDMTLNETYNGSKRVINKVVDATELAVCTGVVDGKVAMLSVDKQDAGDGVRVNVHSTLQLPGFDDESIYIAFGKTDSSWVVGLSRTNGSVLYLNSEAMVVVTEDAGTPSQLASLASTILARSIAMVSAAGSSILFFNADEAFACTVDSEFRARQLEAHFATSRTEAPDDWIKIHRLASHRYIQRAIPRNTTVFVDCSDSITSLTSILTSSVPASCRTYRLGSGLLASALEASKMATATFLGQCIETASTQQGTELEVISASALAGSSVSIIGPRTFITNWTDTTVLPLTVKPIQPETLFKPDRTYLMAGMAGGLGLSICEWALRNGAKHMVITSRNPQLPAATLQEARRLGATVKVMPMDLTDKESVKASVTEIEESMPKIAGVCNAAMVLKDGFFIDMDADQLNNTLAAKVLGTEHLDSIFHDTELDFFICLGSVASVIGNVGQSNYHAANLFMDSLINQRRTRGLAASIIHIAYVTDVGYVTREERDRQLDSHFRKVRLMPTSETDVHHAFMEAIRGGRPDSVFGSHDIIMGIEPLTEPVPLDQQPLWMKDPRFGHFAPPSSVHSQQENGVAGTAGNVRQCVEDADGDEQAVAAVIQAFCGKLETMLQLAAGSVNVSRPIIDLGIDSLVAVEIRTWFLKELGADIPVVKILGGDTVEQVSTLATKKLMAKILETKASQPQEVKAKPEPEKAAPISIPTIQTPSSSSATPSTSSQSIASSRPSRDPSPSVTSRSDTSVAKEDKTSSTILTDDSSSESASVEFAHEHPMSHAQSRMWFITQHSDDPSAYNMVFRYQVKGQVSITRLRHALSTTAHHHEALRTCFYTRIGDGQPMQGILASPRVELKHVSVGEDADVDNEMKRLSNRSWDLERGDTFELVLMSRDSENHELFIAYHHILMDVVGLGIIIRDLNVSYQMKLLDRNPASYLDYSSAQLSSDELEQRVSFWKSEFATFPEPLPLLPMANTTTRPDNTSNACHHQYRELKPDQFQALSSTCQRLRISQFHFHLALLQVLLARYTGTEDVCIGIVDANRSDPKFAETVGYFVNMLPIRASISQDASFSDIARTVSQKALSILSESALPFDILLNKIQVPRSAASTPLFQAALNYRMGSIWEMPFGDAEMKLSDVKDADNPYDLSLGIAETPIGCVVELYALASLYGEEACATILESYIRLLDVFSQTPDCAIDGVSMHEETQLARAIKLGNGPVVEYDWAKTLSQRFQDIVQLYPGRVAVKDFTKEVTYSELNSRVQNLANTLLQGGYTKGSCVAVICEPSLDFIVSMLAILHIGGIYMPLDVSLPTSRHLSMIEVGQPSVLVYHSATEGRVSILRSVGNAPFREVLLDNIVYDSSVHVSCTAGEDAHAVLLFTSGSTGKPKGITLSQANFVNHLALKSDLLRLEQEIVLQQSSLGFDMSLIQIFCALANGGRLIVAPSDLRRDPVALSNLLSEEQVTLTIATPTEYLAWFRYGYTSLVGNRGWKHACMGGEQVTRQLKNEFARLGNGGLELTNCYGPTEITAAATFQTIRLSDNDNTYDDIAVGKALPNYSVRILDTSGQPQPLGHIGEICIGGAGVAIGYLDLPAETSRKFVTDAEGQRLYRTGDQGRLLSDGTLLYLGRLEGDTQIKLRGLRIELEEVEAALVKASEGLLSGAVVSRRGDILVAHVTTTAGNGDIDHESVTQILSSVKLPQYSIPASITVLPSFPMTPNGKIDRKVIASTPVSDSSSTTPAEKMTVREGEVRLLWERVLVGTTRISPSSDFFLLGGNSLLLMKLQAAIRETMMVPISTRVLYQASTLRGMAQAIDKIRQEAALGSIQSEINWDAETAIPQWLVKQFNEAASPQSRRQPKTNGIEIMMTGATGFLGGHLLQSLLASEAVGKVHCIAVPADDEASLPQHDKLQHYAGSLLSPNLGLSSDQREHLVNNVDVIIHAGSNGHCLNTYASLRTPNVESTHFLASIAASQRIPLLFLSSNRVVLLSGKQAPPPSSVSEFHPSTDGLEGHMMTRWASEAFLESLVQHIQTTGSTWPVSIHRPAVVVSDQAPNSDALNAILRFSVSMRCVPRLDRVEGYMDLAPLDKVVAELSESAINLAQGQSGDVTSVQFKHHSSGVKVPASKLREHLQESYGVEFEELELRQWMDRAAEAGMDPLITAYMEGILENDAPMVFPYMGELDQ</sequence>
<dbReference type="Gene3D" id="3.40.47.10">
    <property type="match status" value="1"/>
</dbReference>
<dbReference type="PROSITE" id="PS00606">
    <property type="entry name" value="KS3_1"/>
    <property type="match status" value="1"/>
</dbReference>
<feature type="compositionally biased region" description="Low complexity" evidence="12">
    <location>
        <begin position="2552"/>
        <end position="2564"/>
    </location>
</feature>
<dbReference type="InterPro" id="IPR045851">
    <property type="entry name" value="AMP-bd_C_sf"/>
</dbReference>
<evidence type="ECO:0000259" key="14">
    <source>
        <dbReference type="PROSITE" id="PS52004"/>
    </source>
</evidence>
<dbReference type="InterPro" id="IPR023213">
    <property type="entry name" value="CAT-like_dom_sf"/>
</dbReference>
<dbReference type="Pfam" id="PF14765">
    <property type="entry name" value="PS-DH"/>
    <property type="match status" value="1"/>
</dbReference>
<organism evidence="16 17">
    <name type="scientific">Fusarium sporotrichioides</name>
    <dbReference type="NCBI Taxonomy" id="5514"/>
    <lineage>
        <taxon>Eukaryota</taxon>
        <taxon>Fungi</taxon>
        <taxon>Dikarya</taxon>
        <taxon>Ascomycota</taxon>
        <taxon>Pezizomycotina</taxon>
        <taxon>Sordariomycetes</taxon>
        <taxon>Hypocreomycetidae</taxon>
        <taxon>Hypocreales</taxon>
        <taxon>Nectriaceae</taxon>
        <taxon>Fusarium</taxon>
    </lineage>
</organism>
<dbReference type="Gene3D" id="3.30.559.10">
    <property type="entry name" value="Chloramphenicol acetyltransferase-like domain"/>
    <property type="match status" value="1"/>
</dbReference>
<evidence type="ECO:0000256" key="4">
    <source>
        <dbReference type="ARBA" id="ARBA00022598"/>
    </source>
</evidence>
<evidence type="ECO:0000256" key="6">
    <source>
        <dbReference type="ARBA" id="ARBA00022679"/>
    </source>
</evidence>
<dbReference type="Gene3D" id="3.30.559.30">
    <property type="entry name" value="Nonribosomal peptide synthetase, condensation domain"/>
    <property type="match status" value="1"/>
</dbReference>
<dbReference type="InterPro" id="IPR042099">
    <property type="entry name" value="ANL_N_sf"/>
</dbReference>
<keyword evidence="4" id="KW-0436">Ligase</keyword>
<dbReference type="Gene3D" id="3.40.366.10">
    <property type="entry name" value="Malonyl-Coenzyme A Acyl Carrier Protein, domain 2"/>
    <property type="match status" value="1"/>
</dbReference>
<dbReference type="InterPro" id="IPR016036">
    <property type="entry name" value="Malonyl_transacylase_ACP-bd"/>
</dbReference>
<dbReference type="NCBIfam" id="TIGR01733">
    <property type="entry name" value="AA-adenyl-dom"/>
    <property type="match status" value="1"/>
</dbReference>
<dbReference type="Pfam" id="PF00550">
    <property type="entry name" value="PP-binding"/>
    <property type="match status" value="2"/>
</dbReference>
<dbReference type="Gene3D" id="3.10.129.110">
    <property type="entry name" value="Polyketide synthase dehydratase"/>
    <property type="match status" value="1"/>
</dbReference>
<dbReference type="SUPFAM" id="SSF51735">
    <property type="entry name" value="NAD(P)-binding Rossmann-fold domains"/>
    <property type="match status" value="2"/>
</dbReference>
<dbReference type="InterPro" id="IPR006162">
    <property type="entry name" value="Ppantetheine_attach_site"/>
</dbReference>
<comment type="similarity">
    <text evidence="10">In the C-terminal section; belongs to the NRP synthetase family.</text>
</comment>
<dbReference type="Pfam" id="PF07993">
    <property type="entry name" value="NAD_binding_4"/>
    <property type="match status" value="1"/>
</dbReference>
<dbReference type="Pfam" id="PF08659">
    <property type="entry name" value="KR"/>
    <property type="match status" value="1"/>
</dbReference>
<feature type="region of interest" description="N-terminal hotdog fold" evidence="11">
    <location>
        <begin position="949"/>
        <end position="1084"/>
    </location>
</feature>
<dbReference type="InterPro" id="IPR020807">
    <property type="entry name" value="PKS_DH"/>
</dbReference>
<keyword evidence="8" id="KW-0560">Oxidoreductase</keyword>
<feature type="active site" description="Proton donor; for dehydratase activity" evidence="11">
    <location>
        <position position="1161"/>
    </location>
</feature>
<dbReference type="SUPFAM" id="SSF52151">
    <property type="entry name" value="FabD/lysophospholipase-like"/>
    <property type="match status" value="1"/>
</dbReference>
<evidence type="ECO:0000256" key="11">
    <source>
        <dbReference type="PROSITE-ProRule" id="PRU01363"/>
    </source>
</evidence>
<accession>A0A395SAS3</accession>
<gene>
    <name evidence="16" type="ORF">FSPOR_4592</name>
</gene>
<protein>
    <submittedName>
        <fullName evidence="16">Polyketide synthase</fullName>
    </submittedName>
</protein>
<proteinExistence type="inferred from homology"/>
<dbReference type="InterPro" id="IPR057326">
    <property type="entry name" value="KR_dom"/>
</dbReference>
<evidence type="ECO:0000256" key="2">
    <source>
        <dbReference type="ARBA" id="ARBA00022450"/>
    </source>
</evidence>
<evidence type="ECO:0000256" key="7">
    <source>
        <dbReference type="ARBA" id="ARBA00022737"/>
    </source>
</evidence>
<dbReference type="GO" id="GO:0004312">
    <property type="term" value="F:fatty acid synthase activity"/>
    <property type="evidence" value="ECO:0007669"/>
    <property type="project" value="TreeGrafter"/>
</dbReference>
<dbReference type="InterPro" id="IPR013217">
    <property type="entry name" value="Methyltransf_12"/>
</dbReference>
<dbReference type="SUPFAM" id="SSF55048">
    <property type="entry name" value="Probable ACP-binding domain of malonyl-CoA ACP transacylase"/>
    <property type="match status" value="1"/>
</dbReference>
<dbReference type="Gene3D" id="3.30.300.30">
    <property type="match status" value="1"/>
</dbReference>
<dbReference type="InterPro" id="IPR001242">
    <property type="entry name" value="Condensation_dom"/>
</dbReference>
<feature type="region of interest" description="Disordered" evidence="12">
    <location>
        <begin position="2485"/>
        <end position="2573"/>
    </location>
</feature>
<dbReference type="InterPro" id="IPR032821">
    <property type="entry name" value="PKS_assoc"/>
</dbReference>
<dbReference type="GO" id="GO:0016491">
    <property type="term" value="F:oxidoreductase activity"/>
    <property type="evidence" value="ECO:0007669"/>
    <property type="project" value="UniProtKB-KW"/>
</dbReference>
<feature type="domain" description="PKS/mFAS DH" evidence="15">
    <location>
        <begin position="949"/>
        <end position="1253"/>
    </location>
</feature>
<dbReference type="CDD" id="cd05930">
    <property type="entry name" value="A_NRPS"/>
    <property type="match status" value="1"/>
</dbReference>
<dbReference type="SUPFAM" id="SSF56801">
    <property type="entry name" value="Acetyl-CoA synthetase-like"/>
    <property type="match status" value="1"/>
</dbReference>
<dbReference type="Pfam" id="PF08242">
    <property type="entry name" value="Methyltransf_12"/>
    <property type="match status" value="1"/>
</dbReference>
<dbReference type="GO" id="GO:0006633">
    <property type="term" value="P:fatty acid biosynthetic process"/>
    <property type="evidence" value="ECO:0007669"/>
    <property type="project" value="InterPro"/>
</dbReference>
<dbReference type="InterPro" id="IPR020806">
    <property type="entry name" value="PKS_PP-bd"/>
</dbReference>
<feature type="region of interest" description="C-terminal hotdog fold" evidence="11">
    <location>
        <begin position="1102"/>
        <end position="1253"/>
    </location>
</feature>
<evidence type="ECO:0000313" key="16">
    <source>
        <dbReference type="EMBL" id="RGP69488.1"/>
    </source>
</evidence>
<dbReference type="InterPro" id="IPR000873">
    <property type="entry name" value="AMP-dep_synth/lig_dom"/>
</dbReference>
<evidence type="ECO:0000256" key="12">
    <source>
        <dbReference type="SAM" id="MobiDB-lite"/>
    </source>
</evidence>
<comment type="pathway">
    <text evidence="1">Mycotoxin biosynthesis.</text>
</comment>
<dbReference type="InterPro" id="IPR009081">
    <property type="entry name" value="PP-bd_ACP"/>
</dbReference>
<dbReference type="GO" id="GO:0016874">
    <property type="term" value="F:ligase activity"/>
    <property type="evidence" value="ECO:0007669"/>
    <property type="project" value="UniProtKB-KW"/>
</dbReference>
<name>A0A395SAS3_FUSSP</name>
<dbReference type="GO" id="GO:0009403">
    <property type="term" value="P:toxin biosynthetic process"/>
    <property type="evidence" value="ECO:0007669"/>
    <property type="project" value="UniProtKB-ARBA"/>
</dbReference>
<dbReference type="PROSITE" id="PS00455">
    <property type="entry name" value="AMP_BINDING"/>
    <property type="match status" value="1"/>
</dbReference>
<dbReference type="PROSITE" id="PS00012">
    <property type="entry name" value="PHOSPHOPANTETHEINE"/>
    <property type="match status" value="1"/>
</dbReference>
<dbReference type="InterPro" id="IPR029063">
    <property type="entry name" value="SAM-dependent_MTases_sf"/>
</dbReference>
<feature type="domain" description="Carrier" evidence="13">
    <location>
        <begin position="2398"/>
        <end position="2475"/>
    </location>
</feature>
<feature type="active site" description="Proton acceptor; for dehydratase activity" evidence="11">
    <location>
        <position position="981"/>
    </location>
</feature>
<keyword evidence="6" id="KW-0808">Transferase</keyword>
<evidence type="ECO:0000256" key="1">
    <source>
        <dbReference type="ARBA" id="ARBA00004685"/>
    </source>
</evidence>
<dbReference type="InterPro" id="IPR014030">
    <property type="entry name" value="Ketoacyl_synth_N"/>
</dbReference>
<dbReference type="EMBL" id="PXOF01000060">
    <property type="protein sequence ID" value="RGP69488.1"/>
    <property type="molecule type" value="Genomic_DNA"/>
</dbReference>
<dbReference type="CDD" id="cd19532">
    <property type="entry name" value="C_PKS-NRPS"/>
    <property type="match status" value="1"/>
</dbReference>
<dbReference type="STRING" id="5514.A0A395SAS3"/>
<dbReference type="InterPro" id="IPR001227">
    <property type="entry name" value="Ac_transferase_dom_sf"/>
</dbReference>
<dbReference type="SMART" id="SM00827">
    <property type="entry name" value="PKS_AT"/>
    <property type="match status" value="1"/>
</dbReference>
<dbReference type="InterPro" id="IPR050091">
    <property type="entry name" value="PKS_NRPS_Biosynth_Enz"/>
</dbReference>
<dbReference type="InterPro" id="IPR010071">
    <property type="entry name" value="AA_adenyl_dom"/>
</dbReference>
<dbReference type="GO" id="GO:0004315">
    <property type="term" value="F:3-oxoacyl-[acyl-carrier-protein] synthase activity"/>
    <property type="evidence" value="ECO:0007669"/>
    <property type="project" value="InterPro"/>
</dbReference>
<dbReference type="Pfam" id="PF21089">
    <property type="entry name" value="PKS_DH_N"/>
    <property type="match status" value="1"/>
</dbReference>
<dbReference type="Gene3D" id="3.40.50.720">
    <property type="entry name" value="NAD(P)-binding Rossmann-like Domain"/>
    <property type="match status" value="2"/>
</dbReference>
<feature type="compositionally biased region" description="Low complexity" evidence="12">
    <location>
        <begin position="2499"/>
        <end position="2544"/>
    </location>
</feature>
<dbReference type="Gene3D" id="3.40.50.12780">
    <property type="entry name" value="N-terminal domain of ligase-like"/>
    <property type="match status" value="1"/>
</dbReference>
<dbReference type="GO" id="GO:0031177">
    <property type="term" value="F:phosphopantetheine binding"/>
    <property type="evidence" value="ECO:0007669"/>
    <property type="project" value="InterPro"/>
</dbReference>
<keyword evidence="2" id="KW-0596">Phosphopantetheine</keyword>
<dbReference type="SMART" id="SM00826">
    <property type="entry name" value="PKS_DH"/>
    <property type="match status" value="1"/>
</dbReference>
<dbReference type="Pfam" id="PF00668">
    <property type="entry name" value="Condensation"/>
    <property type="match status" value="1"/>
</dbReference>
<dbReference type="SUPFAM" id="SSF52777">
    <property type="entry name" value="CoA-dependent acyltransferases"/>
    <property type="match status" value="2"/>
</dbReference>
<dbReference type="InterPro" id="IPR049552">
    <property type="entry name" value="PKS_DH_N"/>
</dbReference>
<comment type="caution">
    <text evidence="16">The sequence shown here is derived from an EMBL/GenBank/DDBJ whole genome shotgun (WGS) entry which is preliminary data.</text>
</comment>
<evidence type="ECO:0000256" key="5">
    <source>
        <dbReference type="ARBA" id="ARBA00022603"/>
    </source>
</evidence>